<accession>A0A1I8ASR7</accession>
<keyword evidence="1" id="KW-0812">Transmembrane</keyword>
<evidence type="ECO:0000256" key="1">
    <source>
        <dbReference type="SAM" id="Phobius"/>
    </source>
</evidence>
<evidence type="ECO:0000313" key="3">
    <source>
        <dbReference type="WBParaSite" id="L893_g9089.t1"/>
    </source>
</evidence>
<evidence type="ECO:0000313" key="2">
    <source>
        <dbReference type="Proteomes" id="UP000095287"/>
    </source>
</evidence>
<dbReference type="Proteomes" id="UP000095287">
    <property type="component" value="Unplaced"/>
</dbReference>
<proteinExistence type="predicted"/>
<keyword evidence="1" id="KW-0472">Membrane</keyword>
<keyword evidence="1" id="KW-1133">Transmembrane helix</keyword>
<keyword evidence="2" id="KW-1185">Reference proteome</keyword>
<name>A0A1I8ASR7_9BILA</name>
<organism evidence="2 3">
    <name type="scientific">Steinernema glaseri</name>
    <dbReference type="NCBI Taxonomy" id="37863"/>
    <lineage>
        <taxon>Eukaryota</taxon>
        <taxon>Metazoa</taxon>
        <taxon>Ecdysozoa</taxon>
        <taxon>Nematoda</taxon>
        <taxon>Chromadorea</taxon>
        <taxon>Rhabditida</taxon>
        <taxon>Tylenchina</taxon>
        <taxon>Panagrolaimomorpha</taxon>
        <taxon>Strongyloidoidea</taxon>
        <taxon>Steinernematidae</taxon>
        <taxon>Steinernema</taxon>
    </lineage>
</organism>
<reference evidence="3" key="1">
    <citation type="submission" date="2016-11" db="UniProtKB">
        <authorList>
            <consortium name="WormBaseParasite"/>
        </authorList>
    </citation>
    <scope>IDENTIFICATION</scope>
</reference>
<protein>
    <submittedName>
        <fullName evidence="3">Rhoptry-associated protein</fullName>
    </submittedName>
</protein>
<feature type="transmembrane region" description="Helical" evidence="1">
    <location>
        <begin position="16"/>
        <end position="35"/>
    </location>
</feature>
<dbReference type="AlphaFoldDB" id="A0A1I8ASR7"/>
<sequence>MCVKGRSFDAIMLNTMLPLIVYLLFSSHIHTAVGFKKRIEKFKKQIVIGDVSSSNPILPWEVYCNIMMRGRNRLSSVKPEAPLTQGNRFFFSTLEGACKYAKINPLFYEDKKNYFIEGQRKATHWKKIDPSVKNVYLVYLIDAQKEGRTVSDACSNHEKLNYAQKRRTKFAADVYYFTNIRELCDFVFSDAESFALIKNHTVTASPYTKIPVEALRFVQKGIRIGLSKETKLILYTPKCEFNNFKYNDRKKRSSSLISDALHSLDVGIPEDTAIELKDNVKTLGSFAKNLAKGGKFKDAISTDVVDSVTSIVHIGSDIIVDAVDFEDDPDYVSQDTLDEAVKAKIEQRKQQTKSGLQDLQKSIVKMYASAKAGLDNIVSMLRLRASQHAQFSFFKMFVSLVSVGAKNDYDYMYNVEELSQATSRKQFINIFSSTFKLYVTPTFDYNILKAYKSMNPQHSPAEFDAFKTYLQSVNFMLLMTSQRCGKMLFDDEDRQAVEDYKYIFKMLT</sequence>
<dbReference type="WBParaSite" id="L893_g9089.t1">
    <property type="protein sequence ID" value="L893_g9089.t1"/>
    <property type="gene ID" value="L893_g9089"/>
</dbReference>